<dbReference type="AlphaFoldDB" id="A0A078A8W8"/>
<dbReference type="OrthoDB" id="2018073at2759"/>
<evidence type="ECO:0000313" key="6">
    <source>
        <dbReference type="Proteomes" id="UP000039865"/>
    </source>
</evidence>
<dbReference type="InterPro" id="IPR045337">
    <property type="entry name" value="MmgE_PrpD_C"/>
</dbReference>
<dbReference type="InterPro" id="IPR042183">
    <property type="entry name" value="MmgE/PrpD_sf_1"/>
</dbReference>
<name>A0A078A8W8_STYLE</name>
<evidence type="ECO:0000313" key="5">
    <source>
        <dbReference type="EMBL" id="CDW78720.1"/>
    </source>
</evidence>
<reference evidence="5 6" key="1">
    <citation type="submission" date="2014-06" db="EMBL/GenBank/DDBJ databases">
        <authorList>
            <person name="Swart Estienne"/>
        </authorList>
    </citation>
    <scope>NUCLEOTIDE SEQUENCE [LARGE SCALE GENOMIC DNA]</scope>
    <source>
        <strain evidence="5 6">130c</strain>
    </source>
</reference>
<dbReference type="InterPro" id="IPR036148">
    <property type="entry name" value="MmgE/PrpD_sf"/>
</dbReference>
<gene>
    <name evidence="5" type="primary">Contig13467.g14367</name>
    <name evidence="5" type="ORF">STYLEM_7703</name>
</gene>
<dbReference type="Gene3D" id="3.30.1330.120">
    <property type="entry name" value="2-methylcitrate dehydratase PrpD"/>
    <property type="match status" value="1"/>
</dbReference>
<dbReference type="InterPro" id="IPR045336">
    <property type="entry name" value="MmgE_PrpD_N"/>
</dbReference>
<dbReference type="PANTHER" id="PTHR16943:SF8">
    <property type="entry name" value="2-METHYLCITRATE DEHYDRATASE"/>
    <property type="match status" value="1"/>
</dbReference>
<dbReference type="SUPFAM" id="SSF103378">
    <property type="entry name" value="2-methylcitrate dehydratase PrpD"/>
    <property type="match status" value="1"/>
</dbReference>
<sequence>MYKFTQYLRNTKSIHSARNFSTITLPKNSNQARGLGEYAIEFMKQQNKKIDDEVYQRVQLFHTDSVLCGISAIAMRTNSPNILRDEAINLYSVNPDKKTKDSQHFLSKCFGSKLWVHAEKAIVANVSAVREWDSNGTVFGYDKNLEGHNAGEFGHNDYYPVVIAACHNNPAYSGMDALKGMILLDEIRGRLCEVFSLKNHKIDHVLHGAIASAVTYGAMIGASVDQIESAVGMVVSHYTPWRAIRAGKQLSDSKGASAALSTEVAIMSVHRAMRGFLGPKDIFRNPESLFRQFEPTESNEFSPFELVLGTKGSDFSVMGMHFKLGLYEHQSAGAIQAVLDLLKQDAQSIFQDRSHEGIEKIQITAYEPAFSIIGDQAKRNPKTRQSADHSMVYIVASVLRKALNKFDKVLEVQNSQDDLWKTLMLKPMDYGYTALQNEVTRAIMNKIEFVHGGPEYDQNYPDGIPTSVQITCKNGKVLDSGMVLYPGGHARNTNIALHEVLQHKFKNMGVMALNKNDLIRFKVQLENIGEMTEEDLQDIYDCNIKFSEDPIDSAPHDPKNSNEIDKEELAAADASDKQSGEAKQ</sequence>
<dbReference type="InterPro" id="IPR005656">
    <property type="entry name" value="MmgE_PrpD"/>
</dbReference>
<protein>
    <submittedName>
        <fullName evidence="5">2-methylcitrate dehydratase</fullName>
    </submittedName>
</protein>
<feature type="compositionally biased region" description="Basic and acidic residues" evidence="2">
    <location>
        <begin position="554"/>
        <end position="584"/>
    </location>
</feature>
<dbReference type="PANTHER" id="PTHR16943">
    <property type="entry name" value="2-METHYLCITRATE DEHYDRATASE-RELATED"/>
    <property type="match status" value="1"/>
</dbReference>
<feature type="domain" description="MmgE/PrpD N-terminal" evidence="3">
    <location>
        <begin position="47"/>
        <end position="299"/>
    </location>
</feature>
<dbReference type="InterPro" id="IPR042188">
    <property type="entry name" value="MmgE/PrpD_sf_2"/>
</dbReference>
<dbReference type="EMBL" id="CCKQ01007359">
    <property type="protein sequence ID" value="CDW78720.1"/>
    <property type="molecule type" value="Genomic_DNA"/>
</dbReference>
<feature type="region of interest" description="Disordered" evidence="2">
    <location>
        <begin position="547"/>
        <end position="584"/>
    </location>
</feature>
<accession>A0A078A8W8</accession>
<dbReference type="OMA" id="PYDYSHA"/>
<dbReference type="Pfam" id="PF03972">
    <property type="entry name" value="MmgE_PrpD_N"/>
    <property type="match status" value="1"/>
</dbReference>
<proteinExistence type="inferred from homology"/>
<evidence type="ECO:0000256" key="2">
    <source>
        <dbReference type="SAM" id="MobiDB-lite"/>
    </source>
</evidence>
<dbReference type="Proteomes" id="UP000039865">
    <property type="component" value="Unassembled WGS sequence"/>
</dbReference>
<dbReference type="InParanoid" id="A0A078A8W8"/>
<keyword evidence="6" id="KW-1185">Reference proteome</keyword>
<evidence type="ECO:0000259" key="3">
    <source>
        <dbReference type="Pfam" id="PF03972"/>
    </source>
</evidence>
<comment type="similarity">
    <text evidence="1">Belongs to the PrpD family.</text>
</comment>
<dbReference type="GO" id="GO:0016829">
    <property type="term" value="F:lyase activity"/>
    <property type="evidence" value="ECO:0007669"/>
    <property type="project" value="InterPro"/>
</dbReference>
<dbReference type="Gene3D" id="1.10.4100.10">
    <property type="entry name" value="2-methylcitrate dehydratase PrpD"/>
    <property type="match status" value="2"/>
</dbReference>
<evidence type="ECO:0000256" key="1">
    <source>
        <dbReference type="ARBA" id="ARBA00006174"/>
    </source>
</evidence>
<dbReference type="Pfam" id="PF19305">
    <property type="entry name" value="MmgE_PrpD_C"/>
    <property type="match status" value="1"/>
</dbReference>
<feature type="domain" description="MmgE/PrpD C-terminal" evidence="4">
    <location>
        <begin position="329"/>
        <end position="510"/>
    </location>
</feature>
<organism evidence="5 6">
    <name type="scientific">Stylonychia lemnae</name>
    <name type="common">Ciliate</name>
    <dbReference type="NCBI Taxonomy" id="5949"/>
    <lineage>
        <taxon>Eukaryota</taxon>
        <taxon>Sar</taxon>
        <taxon>Alveolata</taxon>
        <taxon>Ciliophora</taxon>
        <taxon>Intramacronucleata</taxon>
        <taxon>Spirotrichea</taxon>
        <taxon>Stichotrichia</taxon>
        <taxon>Sporadotrichida</taxon>
        <taxon>Oxytrichidae</taxon>
        <taxon>Stylonychinae</taxon>
        <taxon>Stylonychia</taxon>
    </lineage>
</organism>
<evidence type="ECO:0000259" key="4">
    <source>
        <dbReference type="Pfam" id="PF19305"/>
    </source>
</evidence>